<name>A0ABP8ZCB3_9ACTN</name>
<gene>
    <name evidence="2" type="ORF">GCM10023217_24340</name>
</gene>
<dbReference type="Proteomes" id="UP001500822">
    <property type="component" value="Unassembled WGS sequence"/>
</dbReference>
<keyword evidence="1" id="KW-0812">Transmembrane</keyword>
<accession>A0ABP8ZCB3</accession>
<comment type="caution">
    <text evidence="2">The sequence shown here is derived from an EMBL/GenBank/DDBJ whole genome shotgun (WGS) entry which is preliminary data.</text>
</comment>
<evidence type="ECO:0000256" key="1">
    <source>
        <dbReference type="SAM" id="Phobius"/>
    </source>
</evidence>
<sequence>MQSQYPQTQQPQRRSHTAVIVASIVCVSLVVTAIALALIFTGNDSPDSTAAPVSDETTTVIEKPGTTLTQTQTVAPAPPPAPMINNAQAALNANGFVYPCTSSIYRQRTGTTCAWAQDVQYEVQRRGGTFSSVPIYSAGAGTTIYTSCHDAGYFYQCTGRNSTIAILK</sequence>
<feature type="transmembrane region" description="Helical" evidence="1">
    <location>
        <begin position="20"/>
        <end position="40"/>
    </location>
</feature>
<proteinExistence type="predicted"/>
<dbReference type="EMBL" id="BAABIE010000011">
    <property type="protein sequence ID" value="GAA4752508.1"/>
    <property type="molecule type" value="Genomic_DNA"/>
</dbReference>
<evidence type="ECO:0000313" key="2">
    <source>
        <dbReference type="EMBL" id="GAA4752508.1"/>
    </source>
</evidence>
<keyword evidence="1" id="KW-1133">Transmembrane helix</keyword>
<evidence type="ECO:0000313" key="3">
    <source>
        <dbReference type="Proteomes" id="UP001500822"/>
    </source>
</evidence>
<organism evidence="2 3">
    <name type="scientific">Gordonia alkaliphila</name>
    <dbReference type="NCBI Taxonomy" id="1053547"/>
    <lineage>
        <taxon>Bacteria</taxon>
        <taxon>Bacillati</taxon>
        <taxon>Actinomycetota</taxon>
        <taxon>Actinomycetes</taxon>
        <taxon>Mycobacteriales</taxon>
        <taxon>Gordoniaceae</taxon>
        <taxon>Gordonia</taxon>
    </lineage>
</organism>
<keyword evidence="1" id="KW-0472">Membrane</keyword>
<reference evidence="3" key="1">
    <citation type="journal article" date="2019" name="Int. J. Syst. Evol. Microbiol.">
        <title>The Global Catalogue of Microorganisms (GCM) 10K type strain sequencing project: providing services to taxonomists for standard genome sequencing and annotation.</title>
        <authorList>
            <consortium name="The Broad Institute Genomics Platform"/>
            <consortium name="The Broad Institute Genome Sequencing Center for Infectious Disease"/>
            <person name="Wu L."/>
            <person name="Ma J."/>
        </authorList>
    </citation>
    <scope>NUCLEOTIDE SEQUENCE [LARGE SCALE GENOMIC DNA]</scope>
    <source>
        <strain evidence="3">JCM 18077</strain>
    </source>
</reference>
<keyword evidence="3" id="KW-1185">Reference proteome</keyword>
<protein>
    <submittedName>
        <fullName evidence="2">Uncharacterized protein</fullName>
    </submittedName>
</protein>